<keyword evidence="2" id="KW-1185">Reference proteome</keyword>
<dbReference type="EMBL" id="CP002959">
    <property type="protein sequence ID" value="AFM12724.1"/>
    <property type="molecule type" value="Genomic_DNA"/>
</dbReference>
<organism evidence="1 2">
    <name type="scientific">Turneriella parva (strain ATCC BAA-1111 / DSM 21527 / NCTC 11395 / H)</name>
    <name type="common">Leptospira parva</name>
    <dbReference type="NCBI Taxonomy" id="869212"/>
    <lineage>
        <taxon>Bacteria</taxon>
        <taxon>Pseudomonadati</taxon>
        <taxon>Spirochaetota</taxon>
        <taxon>Spirochaetia</taxon>
        <taxon>Leptospirales</taxon>
        <taxon>Leptospiraceae</taxon>
        <taxon>Turneriella</taxon>
    </lineage>
</organism>
<gene>
    <name evidence="1" type="ordered locus">Turpa_2078</name>
</gene>
<dbReference type="InterPro" id="IPR015943">
    <property type="entry name" value="WD40/YVTN_repeat-like_dom_sf"/>
</dbReference>
<name>I4B617_TURPD</name>
<evidence type="ECO:0000313" key="1">
    <source>
        <dbReference type="EMBL" id="AFM12724.1"/>
    </source>
</evidence>
<evidence type="ECO:0000313" key="2">
    <source>
        <dbReference type="Proteomes" id="UP000006048"/>
    </source>
</evidence>
<dbReference type="Proteomes" id="UP000006048">
    <property type="component" value="Chromosome"/>
</dbReference>
<reference evidence="1 2" key="1">
    <citation type="submission" date="2012-06" db="EMBL/GenBank/DDBJ databases">
        <title>The complete chromosome of genome of Turneriella parva DSM 21527.</title>
        <authorList>
            <consortium name="US DOE Joint Genome Institute (JGI-PGF)"/>
            <person name="Lucas S."/>
            <person name="Han J."/>
            <person name="Lapidus A."/>
            <person name="Bruce D."/>
            <person name="Goodwin L."/>
            <person name="Pitluck S."/>
            <person name="Peters L."/>
            <person name="Kyrpides N."/>
            <person name="Mavromatis K."/>
            <person name="Ivanova N."/>
            <person name="Mikhailova N."/>
            <person name="Chertkov O."/>
            <person name="Detter J.C."/>
            <person name="Tapia R."/>
            <person name="Han C."/>
            <person name="Land M."/>
            <person name="Hauser L."/>
            <person name="Markowitz V."/>
            <person name="Cheng J.-F."/>
            <person name="Hugenholtz P."/>
            <person name="Woyke T."/>
            <person name="Wu D."/>
            <person name="Gronow S."/>
            <person name="Wellnitz S."/>
            <person name="Brambilla E."/>
            <person name="Klenk H.-P."/>
            <person name="Eisen J.A."/>
        </authorList>
    </citation>
    <scope>NUCLEOTIDE SEQUENCE [LARGE SCALE GENOMIC DNA]</scope>
    <source>
        <strain evidence="2">ATCC BAA-1111 / DSM 21527 / NCTC 11395 / H</strain>
    </source>
</reference>
<dbReference type="SUPFAM" id="SSF50969">
    <property type="entry name" value="YVTN repeat-like/Quinoprotein amine dehydrogenase"/>
    <property type="match status" value="1"/>
</dbReference>
<sequence length="504" mass="56617">MIAGKKKRNNSFCPRINSGAKRILTGIVLSTVFSLFADDLQLDTKVPLGLAHDGQILWIGDAQTRELTGYDVAQKKKLATRTLAYDMRDLAYWAPNIVTVAPNYIFVINPINGDLVDKIPLKGIADPVAIALDMHQAYIYNRADKKIHRVHMVDRLQFGSFTPEITADVRSLTFYKGFLWAIAKDGKAYKISPSDGSQISFLPLPESSYGITFVDGGLYVARPGQVRSVDFIETENYVAAAKRSFTIAGELELTLPWSEEVRKRESRLQLKYALLPITAHQRIAGLRADPFTRFGRWEDGSHTSEISLPQASAERSRTHQLQFQVTLYNLTHIFNAQLIKLYFKNPELPDSIRVYLDALPLAAADQASVEGFRKDWLAKNDGKHPIYVIAAVMKDPQMKTDTRCAIFRSLGIPSRRMKFVDLDSRKTSEFVQVYLQPTGWVTITSRYDATKPKEFPVANNELELYSPDDLQILPRIVAGKAGTVAAVPELMKFQKLQIITSSAE</sequence>
<dbReference type="KEGG" id="tpx:Turpa_2078"/>
<accession>I4B617</accession>
<dbReference type="HOGENOM" id="CLU_540725_0_0_12"/>
<proteinExistence type="predicted"/>
<dbReference type="Gene3D" id="2.130.10.10">
    <property type="entry name" value="YVTN repeat-like/Quinoprotein amine dehydrogenase"/>
    <property type="match status" value="1"/>
</dbReference>
<dbReference type="InterPro" id="IPR011044">
    <property type="entry name" value="Quino_amine_DH_bsu"/>
</dbReference>
<protein>
    <submittedName>
        <fullName evidence="1">Uncharacterized protein</fullName>
    </submittedName>
</protein>
<dbReference type="STRING" id="869212.Turpa_2078"/>
<dbReference type="AlphaFoldDB" id="I4B617"/>